<dbReference type="PANTHER" id="PTHR38795">
    <property type="entry name" value="DUF6604 DOMAIN-CONTAINING PROTEIN"/>
    <property type="match status" value="1"/>
</dbReference>
<organism evidence="3 4">
    <name type="scientific">Podospora aff. communis PSN243</name>
    <dbReference type="NCBI Taxonomy" id="3040156"/>
    <lineage>
        <taxon>Eukaryota</taxon>
        <taxon>Fungi</taxon>
        <taxon>Dikarya</taxon>
        <taxon>Ascomycota</taxon>
        <taxon>Pezizomycotina</taxon>
        <taxon>Sordariomycetes</taxon>
        <taxon>Sordariomycetidae</taxon>
        <taxon>Sordariales</taxon>
        <taxon>Podosporaceae</taxon>
        <taxon>Podospora</taxon>
    </lineage>
</organism>
<dbReference type="PIRSF" id="PIRSF028035">
    <property type="entry name" value="UCP028035"/>
    <property type="match status" value="1"/>
</dbReference>
<feature type="compositionally biased region" description="Low complexity" evidence="1">
    <location>
        <begin position="138"/>
        <end position="151"/>
    </location>
</feature>
<protein>
    <recommendedName>
        <fullName evidence="2">DUF6604 domain-containing protein</fullName>
    </recommendedName>
</protein>
<evidence type="ECO:0000313" key="3">
    <source>
        <dbReference type="EMBL" id="KAK4442597.1"/>
    </source>
</evidence>
<dbReference type="InterPro" id="IPR016864">
    <property type="entry name" value="UCP028035"/>
</dbReference>
<evidence type="ECO:0000313" key="4">
    <source>
        <dbReference type="Proteomes" id="UP001321760"/>
    </source>
</evidence>
<name>A0AAV9G5F0_9PEZI</name>
<dbReference type="PANTHER" id="PTHR38795:SF1">
    <property type="entry name" value="DUF6604 DOMAIN-CONTAINING PROTEIN"/>
    <property type="match status" value="1"/>
</dbReference>
<dbReference type="Pfam" id="PF20253">
    <property type="entry name" value="DUF6604"/>
    <property type="match status" value="1"/>
</dbReference>
<accession>A0AAV9G5F0</accession>
<evidence type="ECO:0000256" key="1">
    <source>
        <dbReference type="SAM" id="MobiDB-lite"/>
    </source>
</evidence>
<dbReference type="InterPro" id="IPR046539">
    <property type="entry name" value="DUF6604"/>
</dbReference>
<dbReference type="EMBL" id="MU866011">
    <property type="protein sequence ID" value="KAK4442597.1"/>
    <property type="molecule type" value="Genomic_DNA"/>
</dbReference>
<feature type="domain" description="DUF6604" evidence="2">
    <location>
        <begin position="29"/>
        <end position="250"/>
    </location>
</feature>
<dbReference type="AlphaFoldDB" id="A0AAV9G5F0"/>
<dbReference type="Proteomes" id="UP001321760">
    <property type="component" value="Unassembled WGS sequence"/>
</dbReference>
<reference evidence="3" key="1">
    <citation type="journal article" date="2023" name="Mol. Phylogenet. Evol.">
        <title>Genome-scale phylogeny and comparative genomics of the fungal order Sordariales.</title>
        <authorList>
            <person name="Hensen N."/>
            <person name="Bonometti L."/>
            <person name="Westerberg I."/>
            <person name="Brannstrom I.O."/>
            <person name="Guillou S."/>
            <person name="Cros-Aarteil S."/>
            <person name="Calhoun S."/>
            <person name="Haridas S."/>
            <person name="Kuo A."/>
            <person name="Mondo S."/>
            <person name="Pangilinan J."/>
            <person name="Riley R."/>
            <person name="LaButti K."/>
            <person name="Andreopoulos B."/>
            <person name="Lipzen A."/>
            <person name="Chen C."/>
            <person name="Yan M."/>
            <person name="Daum C."/>
            <person name="Ng V."/>
            <person name="Clum A."/>
            <person name="Steindorff A."/>
            <person name="Ohm R.A."/>
            <person name="Martin F."/>
            <person name="Silar P."/>
            <person name="Natvig D.O."/>
            <person name="Lalanne C."/>
            <person name="Gautier V."/>
            <person name="Ament-Velasquez S.L."/>
            <person name="Kruys A."/>
            <person name="Hutchinson M.I."/>
            <person name="Powell A.J."/>
            <person name="Barry K."/>
            <person name="Miller A.N."/>
            <person name="Grigoriev I.V."/>
            <person name="Debuchy R."/>
            <person name="Gladieux P."/>
            <person name="Hiltunen Thoren M."/>
            <person name="Johannesson H."/>
        </authorList>
    </citation>
    <scope>NUCLEOTIDE SEQUENCE</scope>
    <source>
        <strain evidence="3">PSN243</strain>
    </source>
</reference>
<comment type="caution">
    <text evidence="3">The sequence shown here is derived from an EMBL/GenBank/DDBJ whole genome shotgun (WGS) entry which is preliminary data.</text>
</comment>
<feature type="region of interest" description="Disordered" evidence="1">
    <location>
        <begin position="123"/>
        <end position="174"/>
    </location>
</feature>
<gene>
    <name evidence="3" type="ORF">QBC34DRAFT_225015</name>
</gene>
<keyword evidence="4" id="KW-1185">Reference proteome</keyword>
<reference evidence="3" key="2">
    <citation type="submission" date="2023-05" db="EMBL/GenBank/DDBJ databases">
        <authorList>
            <consortium name="Lawrence Berkeley National Laboratory"/>
            <person name="Steindorff A."/>
            <person name="Hensen N."/>
            <person name="Bonometti L."/>
            <person name="Westerberg I."/>
            <person name="Brannstrom I.O."/>
            <person name="Guillou S."/>
            <person name="Cros-Aarteil S."/>
            <person name="Calhoun S."/>
            <person name="Haridas S."/>
            <person name="Kuo A."/>
            <person name="Mondo S."/>
            <person name="Pangilinan J."/>
            <person name="Riley R."/>
            <person name="Labutti K."/>
            <person name="Andreopoulos B."/>
            <person name="Lipzen A."/>
            <person name="Chen C."/>
            <person name="Yanf M."/>
            <person name="Daum C."/>
            <person name="Ng V."/>
            <person name="Clum A."/>
            <person name="Ohm R."/>
            <person name="Martin F."/>
            <person name="Silar P."/>
            <person name="Natvig D."/>
            <person name="Lalanne C."/>
            <person name="Gautier V."/>
            <person name="Ament-Velasquez S.L."/>
            <person name="Kruys A."/>
            <person name="Hutchinson M.I."/>
            <person name="Powell A.J."/>
            <person name="Barry K."/>
            <person name="Miller A.N."/>
            <person name="Grigoriev I.V."/>
            <person name="Debuchy R."/>
            <person name="Gladieux P."/>
            <person name="Thoren M.H."/>
            <person name="Johannesson H."/>
        </authorList>
    </citation>
    <scope>NUCLEOTIDE SEQUENCE</scope>
    <source>
        <strain evidence="3">PSN243</strain>
    </source>
</reference>
<sequence length="913" mass="101651">MRPKARIRQVPSLSRVSYLWPDSSPAISKKTPSTILRLFRSVIGARAATHAAFQMMVAKNPDPQVAKSNASHKLFIDALNAAFTALGGEAGIEDEAGGTSPHGEDPNVLLLANMYNALSLEGQAGNESGEESDEVAKPSSSAPARRAQPRPGKGKKGKRGKKKQQKVPEPVKESLDDVPLESYRIIQDEEGIVTDYLMAVFDLVREWMDLRHALQGVWREVAYDGLNRAVAGTVSNVAIAMVRQSAAAMFVDFLATTRTRPSLNTITRGNVDKAQGNSTVSLFQLPGDGSAGGAVHHTSVDVKEEFLIHAYQDLIDFIADFQQTRSGKPTRRMLAEIKDWDPNFNLERATNEQRIKWRRAYTINWLYDLVNVFSSVVVQRINQKGERHVLEKVDWSVRGPWGHNRLIFGISEFAADVTTWAMQKPATDVRSRILPHHVFQLQCIVDSLAVSRGWSISVLRGHILTPPARGYRPRRDVDLFLDRVNKRPGHGFLQGADLLQQLLEQPQNRPWNYSAKHTQVTEILMGMMCDFRDWLGESKYMYGLKTIPPSRFSHVDSNGLWEYFPFLCGVGLMEGLELGYLLGTWLWDQLAEVVYTIHLHNMLVQRGYIQQSVGLYASLAEIFPRSFFKDGNPPTSDFLKGLTNLLGPAASRRSTRNRIASQREIAATAGSTVHELFTPDINMLFKDKSLLVALRRANWIPENIPEDDIPITSTMCALRLAATKQATGPAGKPQFEETALIQRMRSTRRGLPGDSNDDRLQQAISSARQLLASDERPVDQAARDAARSLLPEGYTNYTDADAQVDKGRNARQGGVSSKFLLQLVKVDVTTDVCGSVPISALNSVWVTARIFILVMTMEDALEKAENPLYRRIYESGASSHHKRRDLALAALAGDDKDCLRIMAQSFENPRAGT</sequence>
<proteinExistence type="predicted"/>
<feature type="compositionally biased region" description="Basic residues" evidence="1">
    <location>
        <begin position="152"/>
        <end position="165"/>
    </location>
</feature>
<evidence type="ECO:0000259" key="2">
    <source>
        <dbReference type="Pfam" id="PF20253"/>
    </source>
</evidence>